<dbReference type="EMBL" id="JARBDR010000918">
    <property type="protein sequence ID" value="KAJ8301324.1"/>
    <property type="molecule type" value="Genomic_DNA"/>
</dbReference>
<dbReference type="Gene3D" id="1.10.150.130">
    <property type="match status" value="1"/>
</dbReference>
<evidence type="ECO:0000256" key="1">
    <source>
        <dbReference type="ARBA" id="ARBA00023125"/>
    </source>
</evidence>
<organism evidence="2 3">
    <name type="scientific">Tegillarca granosa</name>
    <name type="common">Malaysian cockle</name>
    <name type="synonym">Anadara granosa</name>
    <dbReference type="NCBI Taxonomy" id="220873"/>
    <lineage>
        <taxon>Eukaryota</taxon>
        <taxon>Metazoa</taxon>
        <taxon>Spiralia</taxon>
        <taxon>Lophotrochozoa</taxon>
        <taxon>Mollusca</taxon>
        <taxon>Bivalvia</taxon>
        <taxon>Autobranchia</taxon>
        <taxon>Pteriomorphia</taxon>
        <taxon>Arcoida</taxon>
        <taxon>Arcoidea</taxon>
        <taxon>Arcidae</taxon>
        <taxon>Tegillarca</taxon>
    </lineage>
</organism>
<dbReference type="SUPFAM" id="SSF47823">
    <property type="entry name" value="lambda integrase-like, N-terminal domain"/>
    <property type="match status" value="1"/>
</dbReference>
<keyword evidence="1" id="KW-0238">DNA-binding</keyword>
<keyword evidence="3" id="KW-1185">Reference proteome</keyword>
<accession>A0ABQ9E7H0</accession>
<name>A0ABQ9E7H0_TEGGR</name>
<proteinExistence type="predicted"/>
<dbReference type="Proteomes" id="UP001217089">
    <property type="component" value="Unassembled WGS sequence"/>
</dbReference>
<dbReference type="InterPro" id="IPR035979">
    <property type="entry name" value="RBD_domain_sf"/>
</dbReference>
<evidence type="ECO:0000313" key="3">
    <source>
        <dbReference type="Proteomes" id="UP001217089"/>
    </source>
</evidence>
<dbReference type="SUPFAM" id="SSF54928">
    <property type="entry name" value="RNA-binding domain, RBD"/>
    <property type="match status" value="1"/>
</dbReference>
<evidence type="ECO:0000313" key="2">
    <source>
        <dbReference type="EMBL" id="KAJ8301324.1"/>
    </source>
</evidence>
<protein>
    <recommendedName>
        <fullName evidence="4">RRM domain-containing protein</fullName>
    </recommendedName>
</protein>
<comment type="caution">
    <text evidence="2">The sequence shown here is derived from an EMBL/GenBank/DDBJ whole genome shotgun (WGS) entry which is preliminary data.</text>
</comment>
<evidence type="ECO:0008006" key="4">
    <source>
        <dbReference type="Google" id="ProtNLM"/>
    </source>
</evidence>
<gene>
    <name evidence="2" type="ORF">KUTeg_020311</name>
</gene>
<sequence length="308" mass="34418">MVEEPHMIIVKSVYGDRFTGSVLLKVADLESLIMCLEKKGEIFRGSKPMRIEKVNKIEADAYLGKNVLKIINIPYDWGWLEVTRMITETMLIIPRSAVGNKSNGRAYIVFYDQEMKELATKTLNGLTLQNSKELVKRVQAGTQTDVEYALNVLSGASETGYGAFIDYSLLVDQEVDHEVIEIDLNTHISNAITASGFPVNDETNDLSVKLTSYLLNSRSDNTCKKCNSAFSKWGKYIRNKGHNATPANPVHIALYMTHLVSISKVAYQTLCNLKYSIKWIHSLLGLADPTEHSFITNILESAKSMSGK</sequence>
<reference evidence="2 3" key="1">
    <citation type="submission" date="2022-12" db="EMBL/GenBank/DDBJ databases">
        <title>Chromosome-level genome of Tegillarca granosa.</title>
        <authorList>
            <person name="Kim J."/>
        </authorList>
    </citation>
    <scope>NUCLEOTIDE SEQUENCE [LARGE SCALE GENOMIC DNA]</scope>
    <source>
        <strain evidence="2">Teg-2019</strain>
        <tissue evidence="2">Adductor muscle</tissue>
    </source>
</reference>
<dbReference type="InterPro" id="IPR010998">
    <property type="entry name" value="Integrase_recombinase_N"/>
</dbReference>